<dbReference type="InterPro" id="IPR013783">
    <property type="entry name" value="Ig-like_fold"/>
</dbReference>
<comment type="catalytic activity">
    <reaction evidence="1">
        <text>Transfers a segment of a (1-&gt;4)-alpha-D-glucan chain to a primary hydroxy group in a similar glucan chain.</text>
        <dbReference type="EC" id="2.4.1.18"/>
    </reaction>
</comment>
<dbReference type="FunFam" id="3.20.20.80:FF:000001">
    <property type="entry name" value="1,4-alpha-glucan branching enzyme"/>
    <property type="match status" value="1"/>
</dbReference>
<accession>W6UDX4</accession>
<dbReference type="Pfam" id="PF02806">
    <property type="entry name" value="Alpha-amylase_C"/>
    <property type="match status" value="1"/>
</dbReference>
<dbReference type="GO" id="GO:0005978">
    <property type="term" value="P:glycogen biosynthetic process"/>
    <property type="evidence" value="ECO:0007669"/>
    <property type="project" value="InterPro"/>
</dbReference>
<dbReference type="GO" id="GO:0005737">
    <property type="term" value="C:cytoplasm"/>
    <property type="evidence" value="ECO:0007669"/>
    <property type="project" value="TreeGrafter"/>
</dbReference>
<dbReference type="SUPFAM" id="SSF51445">
    <property type="entry name" value="(Trans)glycosidases"/>
    <property type="match status" value="1"/>
</dbReference>
<dbReference type="SUPFAM" id="SSF81296">
    <property type="entry name" value="E set domains"/>
    <property type="match status" value="1"/>
</dbReference>
<evidence type="ECO:0000256" key="1">
    <source>
        <dbReference type="ARBA" id="ARBA00000826"/>
    </source>
</evidence>
<dbReference type="SUPFAM" id="SSF51011">
    <property type="entry name" value="Glycosyl hydrolase domain"/>
    <property type="match status" value="1"/>
</dbReference>
<dbReference type="CDD" id="cd11321">
    <property type="entry name" value="AmyAc_bac_euk_BE"/>
    <property type="match status" value="1"/>
</dbReference>
<name>W6UDX4_ECHGR</name>
<dbReference type="EC" id="2.4.1.18" evidence="3"/>
<dbReference type="InterPro" id="IPR006047">
    <property type="entry name" value="GH13_cat_dom"/>
</dbReference>
<dbReference type="PIRSF" id="PIRSF000463">
    <property type="entry name" value="GlgB"/>
    <property type="match status" value="1"/>
</dbReference>
<dbReference type="InterPro" id="IPR037439">
    <property type="entry name" value="Branching_enzy"/>
</dbReference>
<dbReference type="OrthoDB" id="196493at2759"/>
<dbReference type="GO" id="GO:0004553">
    <property type="term" value="F:hydrolase activity, hydrolyzing O-glycosyl compounds"/>
    <property type="evidence" value="ECO:0007669"/>
    <property type="project" value="InterPro"/>
</dbReference>
<dbReference type="AlphaFoldDB" id="W6UDX4"/>
<dbReference type="CDD" id="cd02854">
    <property type="entry name" value="E_set_GBE_euk_N"/>
    <property type="match status" value="1"/>
</dbReference>
<dbReference type="Pfam" id="PF00128">
    <property type="entry name" value="Alpha-amylase"/>
    <property type="match status" value="1"/>
</dbReference>
<dbReference type="InterPro" id="IPR006048">
    <property type="entry name" value="A-amylase/branching_C"/>
</dbReference>
<sequence length="698" mass="81406">MFYTSEEINAVKIPSEEHLFELDPWLEPYRYEIKRRYKCFEDYQKWIDSVGGMESFTQGYKQFGTHVDPNGAIRCREWAPGAKAIYLRGDFNNWNEFEYPFKKMEFGKWELVIPPTSGDGKPVIPHLSKVKLLVIGPDGTKHDRLSPWATYVKNFDKNIVYDQVFYNPPSVGSLSRNLTVLQRYEFKYSHPPRPRALRIYETHVGIATSELKVGSYLEFKDKVLPRIVDLGYNCIQLMAVMEHVYYASFGYQVTNFFAASSRYGTPDELRELVDECHRQGIIVFLDVVHSHASKNTADGLNQFDGTDSCYFHAHARGVHQLWDSRLFNYTELEVLRFLLSNLRWWIDEYGFDGFRFDGVMSMIYHHHGLNTNFSGSYGEYFGLSVDTESWTYLMLANSFLHKKYPFVITIAEEVSGMPTLCRPVDEGGAGFDYRLAMAIPDLWIAFLKKRSDEDWDMGKIVHSLTNRRWGEANIAYAECHDQALVGDKTISFWLMDKEMYTHMSTLSDPSLIIDRGIALHKMIRFITHALGGEGYLNFMGNEFGHPEWLDFPRQGNNSSYHYARRQWHLVDDPLLKYKFLNNWDRAMQHLEEKYHWLSAPQAYVSRKHEDDKVIVFERAGVLFVFNFHPQTSFTNYRIGVDTPGSYKIILNSDREEFGGFNRVDDLMAMPTTEEGWDNRRCSMYVYIPSRVCMALALY</sequence>
<dbReference type="Pfam" id="PF02922">
    <property type="entry name" value="CBM_48"/>
    <property type="match status" value="1"/>
</dbReference>
<dbReference type="RefSeq" id="XP_024350242.1">
    <property type="nucleotide sequence ID" value="XM_024495287.1"/>
</dbReference>
<dbReference type="KEGG" id="egl:EGR_06038"/>
<evidence type="ECO:0000313" key="10">
    <source>
        <dbReference type="Proteomes" id="UP000019149"/>
    </source>
</evidence>
<feature type="active site" description="Proton donor" evidence="7">
    <location>
        <position position="412"/>
    </location>
</feature>
<evidence type="ECO:0000256" key="6">
    <source>
        <dbReference type="ARBA" id="ARBA00060592"/>
    </source>
</evidence>
<dbReference type="SMART" id="SM00642">
    <property type="entry name" value="Aamy"/>
    <property type="match status" value="1"/>
</dbReference>
<dbReference type="Gene3D" id="2.60.40.1180">
    <property type="entry name" value="Golgi alpha-mannosidase II"/>
    <property type="match status" value="1"/>
</dbReference>
<evidence type="ECO:0000256" key="5">
    <source>
        <dbReference type="ARBA" id="ARBA00022679"/>
    </source>
</evidence>
<evidence type="ECO:0000313" key="9">
    <source>
        <dbReference type="EMBL" id="EUB59046.1"/>
    </source>
</evidence>
<evidence type="ECO:0000256" key="4">
    <source>
        <dbReference type="ARBA" id="ARBA00022676"/>
    </source>
</evidence>
<dbReference type="GO" id="GO:0003844">
    <property type="term" value="F:1,4-alpha-glucan branching enzyme activity"/>
    <property type="evidence" value="ECO:0007669"/>
    <property type="project" value="UniProtKB-EC"/>
</dbReference>
<dbReference type="InterPro" id="IPR017853">
    <property type="entry name" value="GH"/>
</dbReference>
<evidence type="ECO:0000256" key="3">
    <source>
        <dbReference type="ARBA" id="ARBA00012541"/>
    </source>
</evidence>
<dbReference type="FunFam" id="2.60.40.1180:FF:000003">
    <property type="entry name" value="1,4-alpha-glucan-branching enzyme, chloroplastic/amyloplastic"/>
    <property type="match status" value="1"/>
</dbReference>
<dbReference type="EMBL" id="APAU02000050">
    <property type="protein sequence ID" value="EUB59046.1"/>
    <property type="molecule type" value="Genomic_DNA"/>
</dbReference>
<reference evidence="9 10" key="1">
    <citation type="journal article" date="2013" name="Nat. Genet.">
        <title>The genome of the hydatid tapeworm Echinococcus granulosus.</title>
        <authorList>
            <person name="Zheng H."/>
            <person name="Zhang W."/>
            <person name="Zhang L."/>
            <person name="Zhang Z."/>
            <person name="Li J."/>
            <person name="Lu G."/>
            <person name="Zhu Y."/>
            <person name="Wang Y."/>
            <person name="Huang Y."/>
            <person name="Liu J."/>
            <person name="Kang H."/>
            <person name="Chen J."/>
            <person name="Wang L."/>
            <person name="Chen A."/>
            <person name="Yu S."/>
            <person name="Gao Z."/>
            <person name="Jin L."/>
            <person name="Gu W."/>
            <person name="Wang Z."/>
            <person name="Zhao L."/>
            <person name="Shi B."/>
            <person name="Wen H."/>
            <person name="Lin R."/>
            <person name="Jones M.K."/>
            <person name="Brejova B."/>
            <person name="Vinar T."/>
            <person name="Zhao G."/>
            <person name="McManus D.P."/>
            <person name="Chen Z."/>
            <person name="Zhou Y."/>
            <person name="Wang S."/>
        </authorList>
    </citation>
    <scope>NUCLEOTIDE SEQUENCE [LARGE SCALE GENOMIC DNA]</scope>
</reference>
<dbReference type="PANTHER" id="PTHR43651:SF3">
    <property type="entry name" value="1,4-ALPHA-GLUCAN-BRANCHING ENZYME"/>
    <property type="match status" value="1"/>
</dbReference>
<keyword evidence="10" id="KW-1185">Reference proteome</keyword>
<feature type="domain" description="Glycosyl hydrolase family 13 catalytic" evidence="8">
    <location>
        <begin position="219"/>
        <end position="568"/>
    </location>
</feature>
<dbReference type="GeneID" id="36341753"/>
<keyword evidence="5" id="KW-0808">Transferase</keyword>
<dbReference type="InterPro" id="IPR013780">
    <property type="entry name" value="Glyco_hydro_b"/>
</dbReference>
<keyword evidence="4" id="KW-0328">Glycosyltransferase</keyword>
<evidence type="ECO:0000259" key="8">
    <source>
        <dbReference type="SMART" id="SM00642"/>
    </source>
</evidence>
<dbReference type="Gene3D" id="3.20.20.80">
    <property type="entry name" value="Glycosidases"/>
    <property type="match status" value="1"/>
</dbReference>
<dbReference type="CTD" id="36341753"/>
<dbReference type="Proteomes" id="UP000019149">
    <property type="component" value="Unassembled WGS sequence"/>
</dbReference>
<dbReference type="Gene3D" id="2.60.40.10">
    <property type="entry name" value="Immunoglobulins"/>
    <property type="match status" value="1"/>
</dbReference>
<dbReference type="InterPro" id="IPR014756">
    <property type="entry name" value="Ig_E-set"/>
</dbReference>
<dbReference type="InterPro" id="IPR004193">
    <property type="entry name" value="Glyco_hydro_13_N"/>
</dbReference>
<dbReference type="PANTHER" id="PTHR43651">
    <property type="entry name" value="1,4-ALPHA-GLUCAN-BRANCHING ENZYME"/>
    <property type="match status" value="1"/>
</dbReference>
<proteinExistence type="inferred from homology"/>
<comment type="similarity">
    <text evidence="2">Belongs to the glycosyl hydrolase 13 family. GlgB subfamily.</text>
</comment>
<evidence type="ECO:0000256" key="2">
    <source>
        <dbReference type="ARBA" id="ARBA00009000"/>
    </source>
</evidence>
<dbReference type="OMA" id="YEMHLGS"/>
<evidence type="ECO:0000256" key="7">
    <source>
        <dbReference type="PIRSR" id="PIRSR000463-1"/>
    </source>
</evidence>
<feature type="active site" description="Nucleophile" evidence="7">
    <location>
        <position position="357"/>
    </location>
</feature>
<comment type="caution">
    <text evidence="9">The sequence shown here is derived from an EMBL/GenBank/DDBJ whole genome shotgun (WGS) entry which is preliminary data.</text>
</comment>
<protein>
    <recommendedName>
        <fullName evidence="3">1,4-alpha-glucan branching enzyme</fullName>
        <ecNumber evidence="3">2.4.1.18</ecNumber>
    </recommendedName>
</protein>
<dbReference type="GO" id="GO:0043169">
    <property type="term" value="F:cation binding"/>
    <property type="evidence" value="ECO:0007669"/>
    <property type="project" value="InterPro"/>
</dbReference>
<organism evidence="9 10">
    <name type="scientific">Echinococcus granulosus</name>
    <name type="common">Hydatid tapeworm</name>
    <dbReference type="NCBI Taxonomy" id="6210"/>
    <lineage>
        <taxon>Eukaryota</taxon>
        <taxon>Metazoa</taxon>
        <taxon>Spiralia</taxon>
        <taxon>Lophotrochozoa</taxon>
        <taxon>Platyhelminthes</taxon>
        <taxon>Cestoda</taxon>
        <taxon>Eucestoda</taxon>
        <taxon>Cyclophyllidea</taxon>
        <taxon>Taeniidae</taxon>
        <taxon>Echinococcus</taxon>
        <taxon>Echinococcus granulosus group</taxon>
    </lineage>
</organism>
<dbReference type="STRING" id="6210.W6UDX4"/>
<gene>
    <name evidence="9" type="ORF">EGR_06038</name>
</gene>
<comment type="pathway">
    <text evidence="6">Glycan biosynthesis.</text>
</comment>